<feature type="domain" description="Carrier" evidence="6">
    <location>
        <begin position="1015"/>
        <end position="1089"/>
    </location>
</feature>
<dbReference type="PROSITE" id="PS00455">
    <property type="entry name" value="AMP_BINDING"/>
    <property type="match status" value="2"/>
</dbReference>
<dbReference type="InterPro" id="IPR009081">
    <property type="entry name" value="PP-bd_ACP"/>
</dbReference>
<dbReference type="FunFam" id="3.40.50.12780:FF:000012">
    <property type="entry name" value="Non-ribosomal peptide synthetase"/>
    <property type="match status" value="2"/>
</dbReference>
<dbReference type="GO" id="GO:0043041">
    <property type="term" value="P:amino acid activation for nonribosomal peptide biosynthetic process"/>
    <property type="evidence" value="ECO:0007669"/>
    <property type="project" value="TreeGrafter"/>
</dbReference>
<evidence type="ECO:0000256" key="2">
    <source>
        <dbReference type="ARBA" id="ARBA00006432"/>
    </source>
</evidence>
<accession>A0A2L0PTH8</accession>
<dbReference type="Gene3D" id="3.30.559.10">
    <property type="entry name" value="Chloramphenicol acetyltransferase-like domain"/>
    <property type="match status" value="3"/>
</dbReference>
<comment type="cofactor">
    <cofactor evidence="1">
        <name>pantetheine 4'-phosphate</name>
        <dbReference type="ChEBI" id="CHEBI:47942"/>
    </cofactor>
</comment>
<dbReference type="NCBIfam" id="TIGR01720">
    <property type="entry name" value="NRPS-para261"/>
    <property type="match status" value="1"/>
</dbReference>
<dbReference type="Pfam" id="PF00550">
    <property type="entry name" value="PP-binding"/>
    <property type="match status" value="2"/>
</dbReference>
<dbReference type="FunFam" id="1.10.1200.10:FF:000005">
    <property type="entry name" value="Nonribosomal peptide synthetase 1"/>
    <property type="match status" value="2"/>
</dbReference>
<sequence>MDDTLARQIAAKFATLAAPQRRAVYEKMREQGLDPGALPILPRDRPAVMSHAQERLWFLWRLAPEDASYHLPGVLRLRGDLDPDGVRAAFDRLLDSHESLRTHFDMDELGMGRPVVQAQARVALVESDLRGLGANAEQGAKELAAQWIAEPFDLLAGPLFRVGLIRIGPQDHLLVTAMHHIVSDGWSMGVLIEEFVQSYADWRSGKPGAVAAGRLRYADYAHWQRDLLEAGERERQVGYWRSALDADQPPLVLPGDARKRTGAPYAADAVTRRLPATLAGALRGLAPGGSLFVTLLAAFQALLARYAGQHDLSVGVPVAGRGRRGLQDVVGLFVNTQVMRARLAPATSWRDLLEQVRRAWLEGQAHQELPFDQLVDALRPTRVAGETPLFQVLFNHQSLPARHDWRVADLVCQPVAMAAPMLPFELQCDSVEYDDGNVQFTLRYARDVLSRALVERMADAYETLLRELARAPDAAVLAVPLIDAVAEPLQRAWERGAALPVVEGSDDPMPVRIAAQARRTPGRVALRVGEVALSYAELDSRANALAWQLRQAGTGPEQVVGILAERSVEMVLALLAVLKTGAAYVPLDPDYPDERLAYMMADSGLGLLLAQPALAARAATLAPTAQVLALDEALTAGRAEAPPEVAWHPEQLAYVIYTSGSTGRPKGAANRHSALGNRLAWMQQAYGLQASDTLLQKTPFSFDVSVWEFFWPLAQGAQLVLAGPGEHREPERLVQLIEAHEVSTLHFVPSMLHAFLSHLETQPTPRCASLKRIVCSGEALSPELLQRALRCLPQAEVENLYGPTEAAIDVTAWHGVLDEDGQAPAIVPIGRPIAGVQTRVLDGQLNPVPVGVAGELYLGGAGLGRGYLGRPGLTADRFVADPDGGGARLYRTGDLARWREDGELEYLGRLDHQVKIRGLRIELGEIESVLLAQDGVEQAAVLAQDGPAGARLVAYVVPASVPVTALREALAARLPDYMVPAAFVTLDALPVNANGKLDRRALPQASFTAQQAYEAPQGEVETALAAIWSQVLGAETVGRHDNFFELGGDSILSLQIVARLRQAGWRITPRQVFERQTVAQLAAVAEAARGEAVAQGPARGEVALLPIQAQFLAQPLATHDHWNQAVLLHSDAPVDGDALARALAALVAHHDALRLRFSREGDGWRQRYADVDLGDGTGLLWHRNAMDRTQIEAVCDSAQRSLSIGQGPLLRGVLIEVADGTWRVLLAIHHLAVDGVSWRILLEDLRTAYGQLLAGEPVRLPARTSSYGDWSSHLWQAHSPSAAESAYWRALPAGDALPVDHPQGANQVGDQRQAVLALDEATTQALLCQAPAAYRTQVNDLLLAGLVRALRRWGGMTQVRIDLEGHGRETGDTSLDLSRTVGWFTSVYPVVLTAEDDDAALITGVKEHLRAVPKQGLGHGLLLAEEGALAGALMGAPVLFNYLGQFEETAAGQGWRIAAEGVGAGQLETAPASHALTINGQVYAGTLRLTLGYSGERHDAARMQALADAYAQALRELVAHCASGAQGVTPSDFPLAGLDQAALAALPIDAPVSQWEDIYPVTPMQAGMLFHSAWAQSEGEAGEPAYVNQLCVDVQGLDEARFEAAWAAALARHEVLRTGFVQGAGAPLQWVAREVAVPFERCERLGADAAQLQALARQARRGGFDLSRPPLMRLLLVRTGADRHHFIWTHHHLLLDGWSVSQLLGEVLRAYEGQEVTRGTGRYRDYLAWLGQRDGVAMQAYWQGVTRMLDEPTLLAPVLPHGAQDGSDSLSPPLDASVTLDETQTRRLTEAARHHRITLNTLLQAAWSRVLAQATGHDTVAFGVTTSGRPDSLADAGRILGLFINTVALVVPSAANQELGEWLRAIQAQNLASREAEHVPLVDVQRWAGHNGRALFDTLLVFENYPVDAVLRGTGGSVRFGELATEEDTNFALTVLASGDRCLSLRLRRDPARVPAAAMRALAQRLLAQLMGIATHDGAVGALAVPIAAEDSERLAHWERAEALPAADGSDDPMPVRIAAQARRTPDRVALRVGEAALTYAELDSRANALAWRLRQAGAGPEQVVGILAERSVEMVLALLAVLKTGAAYVPLDPDYPDERLAYMMADSGLGLLLAQPALAARATALAPTARVLALDEALVVSTAEAPPEVAWHPEQLAYVIYTSGSTGRPKGAANRHSALGNRLAWMQHAYDLQASDTVLQKTPFSFDVSVWEFFWPLAQGAQLVLAGPGEHREPERLVQLIEAHDVSALHFVPSMLHAFVSHLEASPDRRCASLKRIVCSGEALSPELLQRALRCLPQAEVENLYGPTEAAIDVTAWHGALDEQGQAPGIVPIGRPIAGVQTRVLDGNLNMVPVGVAGELYLGGAGLGRGYLGRPGMTADRFVADPDGGGARLYRTGDLARWREDGELEYLGRLDHQVKIRGLRIELGEIESALLAQPGVEQAAVLAQDGPAGARLVAYMVPADLAVATLREALAARLPDYMVPAAFMTLDALPVNANGKLDRRALPQPSFTAQQAYEAPQGEVEIALAAIWSQVLGAETVGRHDNFFELGGDSIAVMTATAMLRQRHGVELSLRAVFDTPTLAAIAAQPELARLRNGAGATGQDERQAELSAIDSLLNELEI</sequence>
<keyword evidence="5" id="KW-0677">Repeat</keyword>
<dbReference type="Gene3D" id="3.30.300.30">
    <property type="match status" value="2"/>
</dbReference>
<dbReference type="GO" id="GO:0031177">
    <property type="term" value="F:phosphopantetheine binding"/>
    <property type="evidence" value="ECO:0007669"/>
    <property type="project" value="InterPro"/>
</dbReference>
<dbReference type="InterPro" id="IPR020845">
    <property type="entry name" value="AMP-binding_CS"/>
</dbReference>
<dbReference type="InterPro" id="IPR020806">
    <property type="entry name" value="PKS_PP-bd"/>
</dbReference>
<evidence type="ECO:0000313" key="8">
    <source>
        <dbReference type="Proteomes" id="UP000060602"/>
    </source>
</evidence>
<evidence type="ECO:0000256" key="4">
    <source>
        <dbReference type="ARBA" id="ARBA00022553"/>
    </source>
</evidence>
<dbReference type="InterPro" id="IPR036736">
    <property type="entry name" value="ACP-like_sf"/>
</dbReference>
<gene>
    <name evidence="7" type="ORF">AL504_31280</name>
</gene>
<dbReference type="PROSITE" id="PS50075">
    <property type="entry name" value="CARRIER"/>
    <property type="match status" value="2"/>
</dbReference>
<keyword evidence="3" id="KW-0596">Phosphopantetheine</keyword>
<dbReference type="InterPro" id="IPR010071">
    <property type="entry name" value="AA_adenyl_dom"/>
</dbReference>
<organism evidence="7 8">
    <name type="scientific">Alcaligenes xylosoxydans xylosoxydans</name>
    <name type="common">Achromobacter xylosoxidans</name>
    <dbReference type="NCBI Taxonomy" id="85698"/>
    <lineage>
        <taxon>Bacteria</taxon>
        <taxon>Pseudomonadati</taxon>
        <taxon>Pseudomonadota</taxon>
        <taxon>Betaproteobacteria</taxon>
        <taxon>Burkholderiales</taxon>
        <taxon>Alcaligenaceae</taxon>
        <taxon>Achromobacter</taxon>
    </lineage>
</organism>
<dbReference type="InterPro" id="IPR025110">
    <property type="entry name" value="AMP-bd_C"/>
</dbReference>
<dbReference type="GO" id="GO:0044550">
    <property type="term" value="P:secondary metabolite biosynthetic process"/>
    <property type="evidence" value="ECO:0007669"/>
    <property type="project" value="UniProtKB-ARBA"/>
</dbReference>
<dbReference type="SUPFAM" id="SSF47336">
    <property type="entry name" value="ACP-like"/>
    <property type="match status" value="2"/>
</dbReference>
<dbReference type="NCBIfam" id="TIGR01733">
    <property type="entry name" value="AA-adenyl-dom"/>
    <property type="match status" value="2"/>
</dbReference>
<dbReference type="Gene3D" id="2.30.38.10">
    <property type="entry name" value="Luciferase, Domain 3"/>
    <property type="match status" value="2"/>
</dbReference>
<evidence type="ECO:0000313" key="7">
    <source>
        <dbReference type="EMBL" id="AUZ17973.1"/>
    </source>
</evidence>
<dbReference type="Gene3D" id="3.30.559.30">
    <property type="entry name" value="Nonribosomal peptide synthetase, condensation domain"/>
    <property type="match status" value="3"/>
</dbReference>
<dbReference type="InterPro" id="IPR023213">
    <property type="entry name" value="CAT-like_dom_sf"/>
</dbReference>
<dbReference type="FunFam" id="3.40.50.980:FF:000002">
    <property type="entry name" value="Enterobactin synthetase component F"/>
    <property type="match status" value="2"/>
</dbReference>
<dbReference type="Gene3D" id="3.40.50.980">
    <property type="match status" value="4"/>
</dbReference>
<dbReference type="FunFam" id="2.30.38.10:FF:000001">
    <property type="entry name" value="Non-ribosomal peptide synthetase PvdI"/>
    <property type="match status" value="2"/>
</dbReference>
<evidence type="ECO:0000256" key="3">
    <source>
        <dbReference type="ARBA" id="ARBA00022450"/>
    </source>
</evidence>
<keyword evidence="4" id="KW-0597">Phosphoprotein</keyword>
<dbReference type="Pfam" id="PF00501">
    <property type="entry name" value="AMP-binding"/>
    <property type="match status" value="2"/>
</dbReference>
<dbReference type="FunFam" id="3.30.300.30:FF:000010">
    <property type="entry name" value="Enterobactin synthetase component F"/>
    <property type="match status" value="2"/>
</dbReference>
<dbReference type="EMBL" id="CP014060">
    <property type="protein sequence ID" value="AUZ17973.1"/>
    <property type="molecule type" value="Genomic_DNA"/>
</dbReference>
<dbReference type="GO" id="GO:0005737">
    <property type="term" value="C:cytoplasm"/>
    <property type="evidence" value="ECO:0007669"/>
    <property type="project" value="TreeGrafter"/>
</dbReference>
<dbReference type="RefSeq" id="WP_104021485.1">
    <property type="nucleotide sequence ID" value="NZ_CP014060.2"/>
</dbReference>
<name>A0A2L0PTH8_ALCXX</name>
<evidence type="ECO:0000256" key="1">
    <source>
        <dbReference type="ARBA" id="ARBA00001957"/>
    </source>
</evidence>
<evidence type="ECO:0000256" key="5">
    <source>
        <dbReference type="ARBA" id="ARBA00022737"/>
    </source>
</evidence>
<dbReference type="Proteomes" id="UP000060602">
    <property type="component" value="Chromosome"/>
</dbReference>
<dbReference type="CDD" id="cd19531">
    <property type="entry name" value="LCL_NRPS-like"/>
    <property type="match status" value="1"/>
</dbReference>
<dbReference type="InterPro" id="IPR006162">
    <property type="entry name" value="Ppantetheine_attach_site"/>
</dbReference>
<dbReference type="PROSITE" id="PS00012">
    <property type="entry name" value="PHOSPHOPANTETHEINE"/>
    <property type="match status" value="2"/>
</dbReference>
<protein>
    <submittedName>
        <fullName evidence="7">Non-ribosomal peptide synthetase</fullName>
    </submittedName>
</protein>
<feature type="domain" description="Carrier" evidence="6">
    <location>
        <begin position="2520"/>
        <end position="2595"/>
    </location>
</feature>
<dbReference type="PANTHER" id="PTHR45527">
    <property type="entry name" value="NONRIBOSOMAL PEPTIDE SYNTHETASE"/>
    <property type="match status" value="1"/>
</dbReference>
<dbReference type="SUPFAM" id="SSF56801">
    <property type="entry name" value="Acetyl-CoA synthetase-like"/>
    <property type="match status" value="2"/>
</dbReference>
<dbReference type="InterPro" id="IPR010060">
    <property type="entry name" value="NRPS_synth"/>
</dbReference>
<dbReference type="GO" id="GO:0003824">
    <property type="term" value="F:catalytic activity"/>
    <property type="evidence" value="ECO:0007669"/>
    <property type="project" value="InterPro"/>
</dbReference>
<reference evidence="8" key="1">
    <citation type="submission" date="2015-12" db="EMBL/GenBank/DDBJ databases">
        <title>FDA dAtabase for Regulatory Grade micrObial Sequences (FDA-ARGOS): Supporting development and validation of Infectious Disease Dx tests.</title>
        <authorList>
            <person name="Case J."/>
            <person name="Tallon L."/>
            <person name="Sadzewicz L."/>
            <person name="Sengamalay N."/>
            <person name="Ott S."/>
            <person name="Godinez A."/>
            <person name="Nagaraj S."/>
            <person name="Nadendla S."/>
            <person name="Sichtig H."/>
        </authorList>
    </citation>
    <scope>NUCLEOTIDE SEQUENCE [LARGE SCALE GENOMIC DNA]</scope>
    <source>
        <strain evidence="8">FDAARGOS_147</strain>
    </source>
</reference>
<dbReference type="Gene3D" id="1.10.1200.10">
    <property type="entry name" value="ACP-like"/>
    <property type="match status" value="2"/>
</dbReference>
<dbReference type="PANTHER" id="PTHR45527:SF1">
    <property type="entry name" value="FATTY ACID SYNTHASE"/>
    <property type="match status" value="1"/>
</dbReference>
<dbReference type="Pfam" id="PF00668">
    <property type="entry name" value="Condensation"/>
    <property type="match status" value="3"/>
</dbReference>
<dbReference type="InterPro" id="IPR001242">
    <property type="entry name" value="Condensation_dom"/>
</dbReference>
<evidence type="ECO:0000259" key="6">
    <source>
        <dbReference type="PROSITE" id="PS50075"/>
    </source>
</evidence>
<dbReference type="InterPro" id="IPR045851">
    <property type="entry name" value="AMP-bd_C_sf"/>
</dbReference>
<dbReference type="CDD" id="cd05930">
    <property type="entry name" value="A_NRPS"/>
    <property type="match status" value="2"/>
</dbReference>
<dbReference type="CDD" id="cd19534">
    <property type="entry name" value="E_NRPS"/>
    <property type="match status" value="1"/>
</dbReference>
<proteinExistence type="inferred from homology"/>
<dbReference type="SUPFAM" id="SSF52777">
    <property type="entry name" value="CoA-dependent acyltransferases"/>
    <property type="match status" value="6"/>
</dbReference>
<dbReference type="FunFam" id="3.40.50.980:FF:000001">
    <property type="entry name" value="Non-ribosomal peptide synthetase"/>
    <property type="match status" value="2"/>
</dbReference>
<dbReference type="InterPro" id="IPR000873">
    <property type="entry name" value="AMP-dep_synth/lig_dom"/>
</dbReference>
<comment type="similarity">
    <text evidence="2">Belongs to the ATP-dependent AMP-binding enzyme family.</text>
</comment>
<dbReference type="Pfam" id="PF13193">
    <property type="entry name" value="AMP-binding_C"/>
    <property type="match status" value="2"/>
</dbReference>
<dbReference type="SMART" id="SM00823">
    <property type="entry name" value="PKS_PP"/>
    <property type="match status" value="2"/>
</dbReference>
<dbReference type="NCBIfam" id="NF003417">
    <property type="entry name" value="PRK04813.1"/>
    <property type="match status" value="2"/>
</dbReference>